<evidence type="ECO:0000256" key="1">
    <source>
        <dbReference type="SAM" id="MobiDB-lite"/>
    </source>
</evidence>
<sequence>MRVGSSISNSDGGHGSSSTAGRSGGVAVKEVMIGAAAEAGTGAEALAHNYTEGGGDGGSGHQTHEAKWYVGRLVPRFVISLAVAAVRYSAIHNRRH</sequence>
<gene>
    <name evidence="2" type="ORF">PG993_009014</name>
</gene>
<dbReference type="Proteomes" id="UP001444661">
    <property type="component" value="Unassembled WGS sequence"/>
</dbReference>
<proteinExistence type="predicted"/>
<comment type="caution">
    <text evidence="2">The sequence shown here is derived from an EMBL/GenBank/DDBJ whole genome shotgun (WGS) entry which is preliminary data.</text>
</comment>
<dbReference type="EMBL" id="JAQQWK010000009">
    <property type="protein sequence ID" value="KAK8034019.1"/>
    <property type="molecule type" value="Genomic_DNA"/>
</dbReference>
<reference evidence="2 3" key="1">
    <citation type="submission" date="2023-01" db="EMBL/GenBank/DDBJ databases">
        <title>Analysis of 21 Apiospora genomes using comparative genomics revels a genus with tremendous synthesis potential of carbohydrate active enzymes and secondary metabolites.</title>
        <authorList>
            <person name="Sorensen T."/>
        </authorList>
    </citation>
    <scope>NUCLEOTIDE SEQUENCE [LARGE SCALE GENOMIC DNA]</scope>
    <source>
        <strain evidence="2 3">CBS 33761</strain>
    </source>
</reference>
<evidence type="ECO:0000313" key="2">
    <source>
        <dbReference type="EMBL" id="KAK8034019.1"/>
    </source>
</evidence>
<organism evidence="2 3">
    <name type="scientific">Apiospora rasikravindrae</name>
    <dbReference type="NCBI Taxonomy" id="990691"/>
    <lineage>
        <taxon>Eukaryota</taxon>
        <taxon>Fungi</taxon>
        <taxon>Dikarya</taxon>
        <taxon>Ascomycota</taxon>
        <taxon>Pezizomycotina</taxon>
        <taxon>Sordariomycetes</taxon>
        <taxon>Xylariomycetidae</taxon>
        <taxon>Amphisphaeriales</taxon>
        <taxon>Apiosporaceae</taxon>
        <taxon>Apiospora</taxon>
    </lineage>
</organism>
<keyword evidence="3" id="KW-1185">Reference proteome</keyword>
<protein>
    <submittedName>
        <fullName evidence="2">Uncharacterized protein</fullName>
    </submittedName>
</protein>
<evidence type="ECO:0000313" key="3">
    <source>
        <dbReference type="Proteomes" id="UP001444661"/>
    </source>
</evidence>
<feature type="region of interest" description="Disordered" evidence="1">
    <location>
        <begin position="1"/>
        <end position="23"/>
    </location>
</feature>
<name>A0ABR1SI59_9PEZI</name>
<accession>A0ABR1SI59</accession>
<feature type="compositionally biased region" description="Polar residues" evidence="1">
    <location>
        <begin position="1"/>
        <end position="21"/>
    </location>
</feature>